<dbReference type="Pfam" id="PF02020">
    <property type="entry name" value="W2"/>
    <property type="match status" value="1"/>
</dbReference>
<protein>
    <recommendedName>
        <fullName evidence="7">Translation initiation factor eIF2B subunit epsilon</fullName>
    </recommendedName>
    <alternativeName>
        <fullName evidence="8">eIF2B GDP-GTP exchange factor subunit epsilon</fullName>
    </alternativeName>
</protein>
<feature type="region of interest" description="Disordered" evidence="10">
    <location>
        <begin position="487"/>
        <end position="546"/>
    </location>
</feature>
<feature type="domain" description="W2" evidence="11">
    <location>
        <begin position="627"/>
        <end position="797"/>
    </location>
</feature>
<keyword evidence="6" id="KW-0648">Protein biosynthesis</keyword>
<comment type="subcellular location">
    <subcellularLocation>
        <location evidence="1">Cytoplasm</location>
        <location evidence="1">Cytosol</location>
    </subcellularLocation>
</comment>
<dbReference type="EMBL" id="JANBUY010000074">
    <property type="protein sequence ID" value="KAJ2864905.1"/>
    <property type="molecule type" value="Genomic_DNA"/>
</dbReference>
<dbReference type="Gene3D" id="2.160.10.10">
    <property type="entry name" value="Hexapeptide repeat proteins"/>
    <property type="match status" value="1"/>
</dbReference>
<evidence type="ECO:0000256" key="4">
    <source>
        <dbReference type="ARBA" id="ARBA00022540"/>
    </source>
</evidence>
<evidence type="ECO:0000259" key="11">
    <source>
        <dbReference type="PROSITE" id="PS51363"/>
    </source>
</evidence>
<evidence type="ECO:0000256" key="9">
    <source>
        <dbReference type="ARBA" id="ARBA00046432"/>
    </source>
</evidence>
<dbReference type="InterPro" id="IPR016024">
    <property type="entry name" value="ARM-type_fold"/>
</dbReference>
<evidence type="ECO:0000256" key="2">
    <source>
        <dbReference type="ARBA" id="ARBA00007878"/>
    </source>
</evidence>
<dbReference type="InterPro" id="IPR011004">
    <property type="entry name" value="Trimer_LpxA-like_sf"/>
</dbReference>
<evidence type="ECO:0000256" key="8">
    <source>
        <dbReference type="ARBA" id="ARBA00044345"/>
    </source>
</evidence>
<dbReference type="PANTHER" id="PTHR45887">
    <property type="entry name" value="TRANSLATION INITIATION FACTOR EIF-2B SUBUNIT EPSILON"/>
    <property type="match status" value="1"/>
</dbReference>
<dbReference type="InterPro" id="IPR005835">
    <property type="entry name" value="NTP_transferase_dom"/>
</dbReference>
<dbReference type="CDD" id="cd11558">
    <property type="entry name" value="W2_eIF2B_epsilon"/>
    <property type="match status" value="1"/>
</dbReference>
<dbReference type="InterPro" id="IPR003307">
    <property type="entry name" value="W2_domain"/>
</dbReference>
<evidence type="ECO:0000256" key="3">
    <source>
        <dbReference type="ARBA" id="ARBA00022490"/>
    </source>
</evidence>
<evidence type="ECO:0000256" key="6">
    <source>
        <dbReference type="ARBA" id="ARBA00022917"/>
    </source>
</evidence>
<gene>
    <name evidence="12" type="primary">GCD6</name>
    <name evidence="12" type="ORF">GGH94_002609</name>
</gene>
<reference evidence="12" key="1">
    <citation type="submission" date="2022-07" db="EMBL/GenBank/DDBJ databases">
        <title>Phylogenomic reconstructions and comparative analyses of Kickxellomycotina fungi.</title>
        <authorList>
            <person name="Reynolds N.K."/>
            <person name="Stajich J.E."/>
            <person name="Barry K."/>
            <person name="Grigoriev I.V."/>
            <person name="Crous P."/>
            <person name="Smith M.E."/>
        </authorList>
    </citation>
    <scope>NUCLEOTIDE SEQUENCE</scope>
    <source>
        <strain evidence="12">RSA 476</strain>
    </source>
</reference>
<dbReference type="Pfam" id="PF25084">
    <property type="entry name" value="LbH_EIF2B"/>
    <property type="match status" value="1"/>
</dbReference>
<evidence type="ECO:0000313" key="12">
    <source>
        <dbReference type="EMBL" id="KAJ2864905.1"/>
    </source>
</evidence>
<evidence type="ECO:0000256" key="10">
    <source>
        <dbReference type="SAM" id="MobiDB-lite"/>
    </source>
</evidence>
<keyword evidence="5" id="KW-0808">Transferase</keyword>
<dbReference type="GO" id="GO:0005085">
    <property type="term" value="F:guanyl-nucleotide exchange factor activity"/>
    <property type="evidence" value="ECO:0007669"/>
    <property type="project" value="InterPro"/>
</dbReference>
<comment type="similarity">
    <text evidence="2">Belongs to the eIF-2B gamma/epsilon subunits family.</text>
</comment>
<feature type="compositionally biased region" description="Polar residues" evidence="10">
    <location>
        <begin position="533"/>
        <end position="545"/>
    </location>
</feature>
<dbReference type="GO" id="GO:0003743">
    <property type="term" value="F:translation initiation factor activity"/>
    <property type="evidence" value="ECO:0007669"/>
    <property type="project" value="UniProtKB-KW"/>
</dbReference>
<dbReference type="InterPro" id="IPR018357">
    <property type="entry name" value="Hexapep_transf_CS"/>
</dbReference>
<dbReference type="SUPFAM" id="SSF48371">
    <property type="entry name" value="ARM repeat"/>
    <property type="match status" value="1"/>
</dbReference>
<dbReference type="InterPro" id="IPR035543">
    <property type="entry name" value="eIF-2B_epsilon_N"/>
</dbReference>
<dbReference type="InterPro" id="IPR044123">
    <property type="entry name" value="W2_eIF2B_epsilon"/>
</dbReference>
<dbReference type="PROSITE" id="PS00101">
    <property type="entry name" value="HEXAPEP_TRANSFERASES"/>
    <property type="match status" value="1"/>
</dbReference>
<sequence length="805" mass="87489">MAPKKSIATKISEEKELKAVVLADSFDDLFQPLALNKPRCLLPLCNVPMIEYTLEFLAASGVSEAILICKSHSEKLLAYIRQSKWKRSSTPMKVNTTVAQSATSVCDALRNIDESRVITSDFILCTGLVVSNMNLSGLVAAHLANKSRDRNQIMTMLLREAASSHRLFDKSDESVYIIEPSTSRLLAVNTSPSLPRAQDVDIPTNAIIYKMPKVEPRAGFIDTNESVYSPEVELRADLIDTHVSICSPEVLSLLTENFDYQVMRRDFVHRTLASDLLSSTIYAHILTGSSSVLSEATSAAATATTPDALIPAVGALDLSAGGGITFASHSGYAAGVADTAAYDAISRDLIGRWAYPLCPDSNPIDGPPYSYHRGAVYKTPSVFLGRESRVDHHVILGPNSHVADHARVFDSVLGSGCRVSGQSVVHGSYLFDGASVGRGSVVEKSILGERVAILENVVIERGCLIGDDVVIGPNVRIAAFSRISRRAPQSSQVPANNEFDSYSEASDDSDVEESDDSDGANIARNKDHPVASHASTSGQSGQPSSAGIEVFDTQTLGASGVGYVWVDDAEADSDLEDDISDEELDSRIRILHSIGSNLNDVELANAELAAEDSVEQHEWQPESAFVQDSQEHFEYELILTINTVLEGRSTEMTITDIRTFRMTCNADQDRIRPIVLEEVLNAIDLAALPSSAKTTLAKAVQLIKWGINSGAEQIDAISIIERHCATNPTVDDDVRGRLFKVVVCVLYELDILEDLAIISWYNRSLKKPDGEVSRKLLDTIKAFADMLNESEDEDESDDEDSSSEE</sequence>
<dbReference type="PANTHER" id="PTHR45887:SF1">
    <property type="entry name" value="TRANSLATION INITIATION FACTOR EIF-2B SUBUNIT EPSILON"/>
    <property type="match status" value="1"/>
</dbReference>
<dbReference type="AlphaFoldDB" id="A0A9W8IQC6"/>
<dbReference type="Pfam" id="PF00483">
    <property type="entry name" value="NTP_transferase"/>
    <property type="match status" value="1"/>
</dbReference>
<dbReference type="CDD" id="cd04197">
    <property type="entry name" value="eIF-2B_epsilon_N"/>
    <property type="match status" value="1"/>
</dbReference>
<keyword evidence="3" id="KW-0963">Cytoplasm</keyword>
<name>A0A9W8IQC6_9FUNG</name>
<evidence type="ECO:0000256" key="1">
    <source>
        <dbReference type="ARBA" id="ARBA00004514"/>
    </source>
</evidence>
<dbReference type="Gene3D" id="3.90.550.10">
    <property type="entry name" value="Spore Coat Polysaccharide Biosynthesis Protein SpsA, Chain A"/>
    <property type="match status" value="1"/>
</dbReference>
<dbReference type="SUPFAM" id="SSF51161">
    <property type="entry name" value="Trimeric LpxA-like enzymes"/>
    <property type="match status" value="1"/>
</dbReference>
<dbReference type="GO" id="GO:0005851">
    <property type="term" value="C:eukaryotic translation initiation factor 2B complex"/>
    <property type="evidence" value="ECO:0007669"/>
    <property type="project" value="TreeGrafter"/>
</dbReference>
<evidence type="ECO:0000256" key="5">
    <source>
        <dbReference type="ARBA" id="ARBA00022679"/>
    </source>
</evidence>
<dbReference type="GO" id="GO:0005829">
    <property type="term" value="C:cytosol"/>
    <property type="evidence" value="ECO:0007669"/>
    <property type="project" value="UniProtKB-SubCell"/>
</dbReference>
<evidence type="ECO:0000313" key="13">
    <source>
        <dbReference type="Proteomes" id="UP001140074"/>
    </source>
</evidence>
<proteinExistence type="inferred from homology"/>
<dbReference type="Proteomes" id="UP001140074">
    <property type="component" value="Unassembled WGS sequence"/>
</dbReference>
<dbReference type="InterPro" id="IPR051956">
    <property type="entry name" value="eIF2B_epsilon"/>
</dbReference>
<dbReference type="PROSITE" id="PS51363">
    <property type="entry name" value="W2"/>
    <property type="match status" value="1"/>
</dbReference>
<organism evidence="12 13">
    <name type="scientific">Coemansia aciculifera</name>
    <dbReference type="NCBI Taxonomy" id="417176"/>
    <lineage>
        <taxon>Eukaryota</taxon>
        <taxon>Fungi</taxon>
        <taxon>Fungi incertae sedis</taxon>
        <taxon>Zoopagomycota</taxon>
        <taxon>Kickxellomycotina</taxon>
        <taxon>Kickxellomycetes</taxon>
        <taxon>Kickxellales</taxon>
        <taxon>Kickxellaceae</taxon>
        <taxon>Coemansia</taxon>
    </lineage>
</organism>
<keyword evidence="13" id="KW-1185">Reference proteome</keyword>
<dbReference type="SMART" id="SM00515">
    <property type="entry name" value="eIF5C"/>
    <property type="match status" value="1"/>
</dbReference>
<evidence type="ECO:0000256" key="7">
    <source>
        <dbReference type="ARBA" id="ARBA00044144"/>
    </source>
</evidence>
<comment type="caution">
    <text evidence="12">The sequence shown here is derived from an EMBL/GenBank/DDBJ whole genome shotgun (WGS) entry which is preliminary data.</text>
</comment>
<dbReference type="InterPro" id="IPR056764">
    <property type="entry name" value="LbH_EIF2B3/5"/>
</dbReference>
<comment type="subunit">
    <text evidence="9">Component of the translation initiation factor 2B (eIF2B) complex which is a heterodecamer of two sets of five different subunits: alpha, beta, gamma, delta and epsilon. Subunits alpha, beta and delta comprise a regulatory subcomplex and subunits epsilon and gamma comprise a catalytic subcomplex. Within the complex, the hexameric regulatory complex resides at the center, with the two heterodimeric catalytic subcomplexes bound on opposite sides.</text>
</comment>
<accession>A0A9W8IQC6</accession>
<dbReference type="SUPFAM" id="SSF53448">
    <property type="entry name" value="Nucleotide-diphospho-sugar transferases"/>
    <property type="match status" value="1"/>
</dbReference>
<keyword evidence="4 12" id="KW-0396">Initiation factor</keyword>
<dbReference type="Gene3D" id="1.25.40.180">
    <property type="match status" value="1"/>
</dbReference>
<dbReference type="GO" id="GO:0031369">
    <property type="term" value="F:translation initiation factor binding"/>
    <property type="evidence" value="ECO:0007669"/>
    <property type="project" value="InterPro"/>
</dbReference>
<dbReference type="GO" id="GO:0016740">
    <property type="term" value="F:transferase activity"/>
    <property type="evidence" value="ECO:0007669"/>
    <property type="project" value="UniProtKB-KW"/>
</dbReference>
<dbReference type="InterPro" id="IPR029044">
    <property type="entry name" value="Nucleotide-diphossugar_trans"/>
</dbReference>
<feature type="compositionally biased region" description="Acidic residues" evidence="10">
    <location>
        <begin position="505"/>
        <end position="518"/>
    </location>
</feature>